<keyword evidence="3" id="KW-1185">Reference proteome</keyword>
<protein>
    <submittedName>
        <fullName evidence="2">Uncharacterized protein</fullName>
    </submittedName>
</protein>
<dbReference type="EMBL" id="CP036276">
    <property type="protein sequence ID" value="QDU45587.1"/>
    <property type="molecule type" value="Genomic_DNA"/>
</dbReference>
<evidence type="ECO:0000313" key="2">
    <source>
        <dbReference type="EMBL" id="QDU45587.1"/>
    </source>
</evidence>
<keyword evidence="1" id="KW-0812">Transmembrane</keyword>
<keyword evidence="1" id="KW-1133">Transmembrane helix</keyword>
<keyword evidence="1" id="KW-0472">Membrane</keyword>
<gene>
    <name evidence="2" type="ORF">Mal52_40810</name>
</gene>
<name>A0A517ZSW7_9PLAN</name>
<feature type="transmembrane region" description="Helical" evidence="1">
    <location>
        <begin position="45"/>
        <end position="64"/>
    </location>
</feature>
<accession>A0A517ZSW7</accession>
<reference evidence="2 3" key="1">
    <citation type="submission" date="2019-02" db="EMBL/GenBank/DDBJ databases">
        <title>Deep-cultivation of Planctomycetes and their phenomic and genomic characterization uncovers novel biology.</title>
        <authorList>
            <person name="Wiegand S."/>
            <person name="Jogler M."/>
            <person name="Boedeker C."/>
            <person name="Pinto D."/>
            <person name="Vollmers J."/>
            <person name="Rivas-Marin E."/>
            <person name="Kohn T."/>
            <person name="Peeters S.H."/>
            <person name="Heuer A."/>
            <person name="Rast P."/>
            <person name="Oberbeckmann S."/>
            <person name="Bunk B."/>
            <person name="Jeske O."/>
            <person name="Meyerdierks A."/>
            <person name="Storesund J.E."/>
            <person name="Kallscheuer N."/>
            <person name="Luecker S."/>
            <person name="Lage O.M."/>
            <person name="Pohl T."/>
            <person name="Merkel B.J."/>
            <person name="Hornburger P."/>
            <person name="Mueller R.-W."/>
            <person name="Bruemmer F."/>
            <person name="Labrenz M."/>
            <person name="Spormann A.M."/>
            <person name="Op den Camp H."/>
            <person name="Overmann J."/>
            <person name="Amann R."/>
            <person name="Jetten M.S.M."/>
            <person name="Mascher T."/>
            <person name="Medema M.H."/>
            <person name="Devos D.P."/>
            <person name="Kaster A.-K."/>
            <person name="Ovreas L."/>
            <person name="Rohde M."/>
            <person name="Galperin M.Y."/>
            <person name="Jogler C."/>
        </authorList>
    </citation>
    <scope>NUCLEOTIDE SEQUENCE [LARGE SCALE GENOMIC DNA]</scope>
    <source>
        <strain evidence="2 3">Mal52</strain>
    </source>
</reference>
<evidence type="ECO:0000313" key="3">
    <source>
        <dbReference type="Proteomes" id="UP000319383"/>
    </source>
</evidence>
<organism evidence="2 3">
    <name type="scientific">Symmachiella dynata</name>
    <dbReference type="NCBI Taxonomy" id="2527995"/>
    <lineage>
        <taxon>Bacteria</taxon>
        <taxon>Pseudomonadati</taxon>
        <taxon>Planctomycetota</taxon>
        <taxon>Planctomycetia</taxon>
        <taxon>Planctomycetales</taxon>
        <taxon>Planctomycetaceae</taxon>
        <taxon>Symmachiella</taxon>
    </lineage>
</organism>
<sequence>MGWPVGDSRSEPSETGLWNAFFDVFFVLLGAIGAFFFVFDRFGGLGGQLILSAFLFFSFLFRSLRQGRFRPNWRWYRCLASHFNRDDLANRVLLILAMISLLAALICWIWGVAELRMFRRQYTLNHDHIALAKVDTARRVFGPESGAASKTQQAAEFDAMSTWVRWMYEGAEREVQVSDKNGDTYSAKQDLYFIESEPFEDRYTDINAFVKVHHTLQIVEGVAFLMDPVPGVMQESSMTRWSKPAWRQMYLNVEQQSKESANFIVSCPNPGDRLVLFLRLEPKKGEKFPGNEQIIPSKEIGVRK</sequence>
<dbReference type="KEGG" id="sdyn:Mal52_40810"/>
<evidence type="ECO:0000256" key="1">
    <source>
        <dbReference type="SAM" id="Phobius"/>
    </source>
</evidence>
<feature type="transmembrane region" description="Helical" evidence="1">
    <location>
        <begin position="20"/>
        <end position="39"/>
    </location>
</feature>
<dbReference type="Proteomes" id="UP000319383">
    <property type="component" value="Chromosome"/>
</dbReference>
<dbReference type="AlphaFoldDB" id="A0A517ZSW7"/>
<proteinExistence type="predicted"/>
<feature type="transmembrane region" description="Helical" evidence="1">
    <location>
        <begin position="92"/>
        <end position="111"/>
    </location>
</feature>